<protein>
    <recommendedName>
        <fullName evidence="3">No apical meristem-associated C-terminal domain-containing protein</fullName>
    </recommendedName>
</protein>
<feature type="compositionally biased region" description="Basic and acidic residues" evidence="2">
    <location>
        <begin position="92"/>
        <end position="101"/>
    </location>
</feature>
<comment type="caution">
    <text evidence="4">The sequence shown here is derived from an EMBL/GenBank/DDBJ whole genome shotgun (WGS) entry which is preliminary data.</text>
</comment>
<name>A0A8T0VD24_PANVG</name>
<dbReference type="PANTHER" id="PTHR45125:SF51">
    <property type="entry name" value="F21J9.4-RELATED"/>
    <property type="match status" value="1"/>
</dbReference>
<dbReference type="Pfam" id="PF14303">
    <property type="entry name" value="NAM-associated"/>
    <property type="match status" value="1"/>
</dbReference>
<reference evidence="4" key="1">
    <citation type="submission" date="2020-05" db="EMBL/GenBank/DDBJ databases">
        <title>WGS assembly of Panicum virgatum.</title>
        <authorList>
            <person name="Lovell J.T."/>
            <person name="Jenkins J."/>
            <person name="Shu S."/>
            <person name="Juenger T.E."/>
            <person name="Schmutz J."/>
        </authorList>
    </citation>
    <scope>NUCLEOTIDE SEQUENCE</scope>
    <source>
        <strain evidence="4">AP13</strain>
    </source>
</reference>
<feature type="compositionally biased region" description="Polar residues" evidence="2">
    <location>
        <begin position="67"/>
        <end position="88"/>
    </location>
</feature>
<feature type="domain" description="No apical meristem-associated C-terminal" evidence="3">
    <location>
        <begin position="39"/>
        <end position="180"/>
    </location>
</feature>
<dbReference type="PANTHER" id="PTHR45125">
    <property type="entry name" value="F21J9.4-RELATED"/>
    <property type="match status" value="1"/>
</dbReference>
<feature type="region of interest" description="Disordered" evidence="2">
    <location>
        <begin position="61"/>
        <end position="114"/>
    </location>
</feature>
<gene>
    <name evidence="4" type="ORF">PVAP13_3KG447800</name>
</gene>
<dbReference type="AlphaFoldDB" id="A0A8T0VD24"/>
<dbReference type="EMBL" id="CM029041">
    <property type="protein sequence ID" value="KAG2629719.1"/>
    <property type="molecule type" value="Genomic_DNA"/>
</dbReference>
<dbReference type="InterPro" id="IPR029466">
    <property type="entry name" value="NAM-associated_C"/>
</dbReference>
<organism evidence="4 5">
    <name type="scientific">Panicum virgatum</name>
    <name type="common">Blackwell switchgrass</name>
    <dbReference type="NCBI Taxonomy" id="38727"/>
    <lineage>
        <taxon>Eukaryota</taxon>
        <taxon>Viridiplantae</taxon>
        <taxon>Streptophyta</taxon>
        <taxon>Embryophyta</taxon>
        <taxon>Tracheophyta</taxon>
        <taxon>Spermatophyta</taxon>
        <taxon>Magnoliopsida</taxon>
        <taxon>Liliopsida</taxon>
        <taxon>Poales</taxon>
        <taxon>Poaceae</taxon>
        <taxon>PACMAD clade</taxon>
        <taxon>Panicoideae</taxon>
        <taxon>Panicodae</taxon>
        <taxon>Paniceae</taxon>
        <taxon>Panicinae</taxon>
        <taxon>Panicum</taxon>
        <taxon>Panicum sect. Hiantes</taxon>
    </lineage>
</organism>
<feature type="coiled-coil region" evidence="1">
    <location>
        <begin position="126"/>
        <end position="181"/>
    </location>
</feature>
<dbReference type="Proteomes" id="UP000823388">
    <property type="component" value="Chromosome 3K"/>
</dbReference>
<keyword evidence="5" id="KW-1185">Reference proteome</keyword>
<evidence type="ECO:0000256" key="1">
    <source>
        <dbReference type="SAM" id="Coils"/>
    </source>
</evidence>
<keyword evidence="1" id="KW-0175">Coiled coil</keyword>
<accession>A0A8T0VD24</accession>
<dbReference type="OrthoDB" id="677207at2759"/>
<evidence type="ECO:0000313" key="4">
    <source>
        <dbReference type="EMBL" id="KAG2629719.1"/>
    </source>
</evidence>
<evidence type="ECO:0000256" key="2">
    <source>
        <dbReference type="SAM" id="MobiDB-lite"/>
    </source>
</evidence>
<evidence type="ECO:0000313" key="5">
    <source>
        <dbReference type="Proteomes" id="UP000823388"/>
    </source>
</evidence>
<proteinExistence type="predicted"/>
<sequence length="183" mass="21594">MVNKFCGWYGQVQRGAQSGMTEQDKVLQACDVFKNEEEKSFTLLHCWNILKHEQKWHEACANKKQKTSSNSSGVPAQEEGASQSTYASNARPDGRKKEKERQRKGKNPMSPGENLYMDAMENLWVKKKEVEELKELKKKERNDERIAIEMKRLQVKMDAEKERCDLQREELELRKRIEEEKWK</sequence>
<evidence type="ECO:0000259" key="3">
    <source>
        <dbReference type="Pfam" id="PF14303"/>
    </source>
</evidence>